<dbReference type="EMBL" id="CAJJDN010000114">
    <property type="protein sequence ID" value="CAD8117760.1"/>
    <property type="molecule type" value="Genomic_DNA"/>
</dbReference>
<feature type="transmembrane region" description="Helical" evidence="1">
    <location>
        <begin position="6"/>
        <end position="24"/>
    </location>
</feature>
<organism evidence="2 3">
    <name type="scientific">Paramecium sonneborni</name>
    <dbReference type="NCBI Taxonomy" id="65129"/>
    <lineage>
        <taxon>Eukaryota</taxon>
        <taxon>Sar</taxon>
        <taxon>Alveolata</taxon>
        <taxon>Ciliophora</taxon>
        <taxon>Intramacronucleata</taxon>
        <taxon>Oligohymenophorea</taxon>
        <taxon>Peniculida</taxon>
        <taxon>Parameciidae</taxon>
        <taxon>Paramecium</taxon>
    </lineage>
</organism>
<keyword evidence="3" id="KW-1185">Reference proteome</keyword>
<evidence type="ECO:0000313" key="2">
    <source>
        <dbReference type="EMBL" id="CAD8117760.1"/>
    </source>
</evidence>
<sequence>MEKLLRIIQVFMVGVVNSVIQFAFKIIKLGSGIMIGIVQNRTYNIDNNGSCYNHDQPDKNDKQIAFGYSTNDIIIVEVDIIKKYVKWKKQSTNKSLTFSIDTTKDLYSCVHLLGYCKVEILNLV</sequence>
<reference evidence="2" key="1">
    <citation type="submission" date="2021-01" db="EMBL/GenBank/DDBJ databases">
        <authorList>
            <consortium name="Genoscope - CEA"/>
            <person name="William W."/>
        </authorList>
    </citation>
    <scope>NUCLEOTIDE SEQUENCE</scope>
</reference>
<accession>A0A8S1QT99</accession>
<keyword evidence="1" id="KW-0472">Membrane</keyword>
<keyword evidence="1" id="KW-0812">Transmembrane</keyword>
<evidence type="ECO:0000313" key="3">
    <source>
        <dbReference type="Proteomes" id="UP000692954"/>
    </source>
</evidence>
<keyword evidence="1" id="KW-1133">Transmembrane helix</keyword>
<gene>
    <name evidence="2" type="ORF">PSON_ATCC_30995.1.T1140218</name>
</gene>
<comment type="caution">
    <text evidence="2">The sequence shown here is derived from an EMBL/GenBank/DDBJ whole genome shotgun (WGS) entry which is preliminary data.</text>
</comment>
<dbReference type="AlphaFoldDB" id="A0A8S1QT99"/>
<evidence type="ECO:0000256" key="1">
    <source>
        <dbReference type="SAM" id="Phobius"/>
    </source>
</evidence>
<proteinExistence type="predicted"/>
<name>A0A8S1QT99_9CILI</name>
<protein>
    <submittedName>
        <fullName evidence="2">Uncharacterized protein</fullName>
    </submittedName>
</protein>
<dbReference type="Proteomes" id="UP000692954">
    <property type="component" value="Unassembled WGS sequence"/>
</dbReference>